<keyword evidence="3 9" id="KW-1003">Cell membrane</keyword>
<dbReference type="Pfam" id="PF00795">
    <property type="entry name" value="CN_hydrolase"/>
    <property type="match status" value="1"/>
</dbReference>
<evidence type="ECO:0000256" key="6">
    <source>
        <dbReference type="ARBA" id="ARBA00022989"/>
    </source>
</evidence>
<dbReference type="InterPro" id="IPR045378">
    <property type="entry name" value="LNT_N"/>
</dbReference>
<dbReference type="GO" id="GO:0042158">
    <property type="term" value="P:lipoprotein biosynthetic process"/>
    <property type="evidence" value="ECO:0007669"/>
    <property type="project" value="UniProtKB-UniRule"/>
</dbReference>
<protein>
    <recommendedName>
        <fullName evidence="9">Apolipoprotein N-acyltransferase</fullName>
        <shortName evidence="9">ALP N-acyltransferase</shortName>
        <ecNumber evidence="9">2.3.1.269</ecNumber>
    </recommendedName>
</protein>
<dbReference type="AlphaFoldDB" id="A0A127PVL0"/>
<evidence type="ECO:0000313" key="12">
    <source>
        <dbReference type="Proteomes" id="UP000071778"/>
    </source>
</evidence>
<comment type="similarity">
    <text evidence="2 9">Belongs to the CN hydrolase family. Apolipoprotein N-acyltransferase subfamily.</text>
</comment>
<dbReference type="PANTHER" id="PTHR38686">
    <property type="entry name" value="APOLIPOPROTEIN N-ACYLTRANSFERASE"/>
    <property type="match status" value="1"/>
</dbReference>
<organism evidence="11 12">
    <name type="scientific">Collimonas arenae</name>
    <dbReference type="NCBI Taxonomy" id="279058"/>
    <lineage>
        <taxon>Bacteria</taxon>
        <taxon>Pseudomonadati</taxon>
        <taxon>Pseudomonadota</taxon>
        <taxon>Betaproteobacteria</taxon>
        <taxon>Burkholderiales</taxon>
        <taxon>Oxalobacteraceae</taxon>
        <taxon>Collimonas</taxon>
    </lineage>
</organism>
<sequence>MLLPLAALTGAVNVFAFAPYGLWPLQLLTLALLIFCVNRAESVKQAALVGWAYGFGWVAHGVYWLYISMHDFGGMPGWLAALAVALLALAMGLYTALCTGLALWLHRRWAASPLLLALAIFPALWGLTEWLRGWLFTGFPWLISGYAHTASPLAGFAPLVGVYGIGCISALIAGCLALLPQRRLPAVAALLILVAGFCLHRIDWTAPSGQPISVRLLQGNVPQEEKFDEAQIGNTLRLYADMIRAVPADLIATPETAIPILQTQLPPEFPAALIAFSQQTGSNIALGIPYIDGPNRYANSVIGISPQGNSAAHPGFRYDKQHLVPFGEFVPFGFRWFVDMMNIPLGDFTRGARVQAPFSVRDQWVLPNICYEDLFGEEIARQLGATMASGAPTATMLLNMSNIAWFGNTIALPQHLQISQMRSLETGRPMLRATNTGTTAVIDPHGNVSAQLPRYSRGTLAVSVQGYSGSTPYILFGNRLLLAAALLMLAGSWWWSRRRRQ</sequence>
<feature type="transmembrane region" description="Helical" evidence="9">
    <location>
        <begin position="155"/>
        <end position="179"/>
    </location>
</feature>
<evidence type="ECO:0000256" key="1">
    <source>
        <dbReference type="ARBA" id="ARBA00004651"/>
    </source>
</evidence>
<comment type="catalytic activity">
    <reaction evidence="9">
        <text>N-terminal S-1,2-diacyl-sn-glyceryl-L-cysteinyl-[lipoprotein] + a glycerophospholipid = N-acyl-S-1,2-diacyl-sn-glyceryl-L-cysteinyl-[lipoprotein] + a 2-acyl-sn-glycero-3-phospholipid + H(+)</text>
        <dbReference type="Rhea" id="RHEA:48228"/>
        <dbReference type="Rhea" id="RHEA-COMP:14681"/>
        <dbReference type="Rhea" id="RHEA-COMP:14684"/>
        <dbReference type="ChEBI" id="CHEBI:15378"/>
        <dbReference type="ChEBI" id="CHEBI:136912"/>
        <dbReference type="ChEBI" id="CHEBI:140656"/>
        <dbReference type="ChEBI" id="CHEBI:140657"/>
        <dbReference type="ChEBI" id="CHEBI:140660"/>
        <dbReference type="EC" id="2.3.1.269"/>
    </reaction>
</comment>
<dbReference type="InterPro" id="IPR036526">
    <property type="entry name" value="C-N_Hydrolase_sf"/>
</dbReference>
<dbReference type="EC" id="2.3.1.269" evidence="9"/>
<feature type="transmembrane region" description="Helical" evidence="9">
    <location>
        <begin position="78"/>
        <end position="105"/>
    </location>
</feature>
<keyword evidence="8 9" id="KW-0012">Acyltransferase</keyword>
<dbReference type="Proteomes" id="UP000071778">
    <property type="component" value="Chromosome"/>
</dbReference>
<dbReference type="CDD" id="cd07571">
    <property type="entry name" value="ALP_N-acyl_transferase"/>
    <property type="match status" value="1"/>
</dbReference>
<feature type="transmembrane region" description="Helical" evidence="9">
    <location>
        <begin position="48"/>
        <end position="66"/>
    </location>
</feature>
<feature type="transmembrane region" description="Helical" evidence="9">
    <location>
        <begin position="473"/>
        <end position="495"/>
    </location>
</feature>
<keyword evidence="12" id="KW-1185">Reference proteome</keyword>
<feature type="domain" description="CN hydrolase" evidence="10">
    <location>
        <begin position="217"/>
        <end position="466"/>
    </location>
</feature>
<evidence type="ECO:0000256" key="5">
    <source>
        <dbReference type="ARBA" id="ARBA00022692"/>
    </source>
</evidence>
<comment type="subcellular location">
    <subcellularLocation>
        <location evidence="1 9">Cell membrane</location>
        <topology evidence="1 9">Multi-pass membrane protein</topology>
    </subcellularLocation>
</comment>
<dbReference type="PATRIC" id="fig|279058.17.peg.3941"/>
<feature type="transmembrane region" description="Helical" evidence="9">
    <location>
        <begin position="114"/>
        <end position="135"/>
    </location>
</feature>
<dbReference type="EMBL" id="CP013235">
    <property type="protein sequence ID" value="AMP11322.1"/>
    <property type="molecule type" value="Genomic_DNA"/>
</dbReference>
<gene>
    <name evidence="9 11" type="primary">lnt</name>
    <name evidence="11" type="ORF">CAter282_3639</name>
</gene>
<evidence type="ECO:0000256" key="3">
    <source>
        <dbReference type="ARBA" id="ARBA00022475"/>
    </source>
</evidence>
<dbReference type="GO" id="GO:0005886">
    <property type="term" value="C:plasma membrane"/>
    <property type="evidence" value="ECO:0007669"/>
    <property type="project" value="UniProtKB-SubCell"/>
</dbReference>
<feature type="transmembrane region" description="Helical" evidence="9">
    <location>
        <begin position="186"/>
        <end position="204"/>
    </location>
</feature>
<keyword evidence="11" id="KW-0449">Lipoprotein</keyword>
<dbReference type="Pfam" id="PF20154">
    <property type="entry name" value="LNT_N"/>
    <property type="match status" value="1"/>
</dbReference>
<evidence type="ECO:0000259" key="10">
    <source>
        <dbReference type="PROSITE" id="PS50263"/>
    </source>
</evidence>
<dbReference type="PANTHER" id="PTHR38686:SF1">
    <property type="entry name" value="APOLIPOPROTEIN N-ACYLTRANSFERASE"/>
    <property type="match status" value="1"/>
</dbReference>
<feature type="transmembrane region" description="Helical" evidence="9">
    <location>
        <begin position="12"/>
        <end position="36"/>
    </location>
</feature>
<reference evidence="11 12" key="1">
    <citation type="submission" date="2015-11" db="EMBL/GenBank/DDBJ databases">
        <title>Exploring the genomic traits of fungus-feeding bacterial genus Collimonas.</title>
        <authorList>
            <person name="Song C."/>
            <person name="Schmidt R."/>
            <person name="de Jager V."/>
            <person name="Krzyzanowska D."/>
            <person name="Jongedijk E."/>
            <person name="Cankar K."/>
            <person name="Beekwilder J."/>
            <person name="van Veen A."/>
            <person name="de Boer W."/>
            <person name="van Veen J.A."/>
            <person name="Garbeva P."/>
        </authorList>
    </citation>
    <scope>NUCLEOTIDE SEQUENCE [LARGE SCALE GENOMIC DNA]</scope>
    <source>
        <strain evidence="11 12">Ter282</strain>
    </source>
</reference>
<evidence type="ECO:0000313" key="11">
    <source>
        <dbReference type="EMBL" id="AMP11322.1"/>
    </source>
</evidence>
<evidence type="ECO:0000256" key="8">
    <source>
        <dbReference type="ARBA" id="ARBA00023315"/>
    </source>
</evidence>
<dbReference type="InterPro" id="IPR004563">
    <property type="entry name" value="Apolipo_AcylTrfase"/>
</dbReference>
<comment type="function">
    <text evidence="9">Catalyzes the phospholipid dependent N-acylation of the N-terminal cysteine of apolipoprotein, the last step in lipoprotein maturation.</text>
</comment>
<dbReference type="HAMAP" id="MF_01148">
    <property type="entry name" value="Lnt"/>
    <property type="match status" value="1"/>
</dbReference>
<dbReference type="UniPathway" id="UPA00666"/>
<keyword evidence="4 9" id="KW-0808">Transferase</keyword>
<evidence type="ECO:0000256" key="4">
    <source>
        <dbReference type="ARBA" id="ARBA00022679"/>
    </source>
</evidence>
<evidence type="ECO:0000256" key="9">
    <source>
        <dbReference type="HAMAP-Rule" id="MF_01148"/>
    </source>
</evidence>
<name>A0A127PVL0_9BURK</name>
<dbReference type="NCBIfam" id="TIGR00546">
    <property type="entry name" value="lnt"/>
    <property type="match status" value="1"/>
</dbReference>
<evidence type="ECO:0000256" key="7">
    <source>
        <dbReference type="ARBA" id="ARBA00023136"/>
    </source>
</evidence>
<dbReference type="SUPFAM" id="SSF56317">
    <property type="entry name" value="Carbon-nitrogen hydrolase"/>
    <property type="match status" value="1"/>
</dbReference>
<dbReference type="GO" id="GO:0016410">
    <property type="term" value="F:N-acyltransferase activity"/>
    <property type="evidence" value="ECO:0007669"/>
    <property type="project" value="UniProtKB-UniRule"/>
</dbReference>
<accession>A0A127PVL0</accession>
<evidence type="ECO:0000256" key="2">
    <source>
        <dbReference type="ARBA" id="ARBA00010065"/>
    </source>
</evidence>
<proteinExistence type="inferred from homology"/>
<dbReference type="PROSITE" id="PS50263">
    <property type="entry name" value="CN_HYDROLASE"/>
    <property type="match status" value="1"/>
</dbReference>
<dbReference type="InterPro" id="IPR003010">
    <property type="entry name" value="C-N_Hydrolase"/>
</dbReference>
<keyword evidence="6 9" id="KW-1133">Transmembrane helix</keyword>
<comment type="pathway">
    <text evidence="9">Protein modification; lipoprotein biosynthesis (N-acyl transfer).</text>
</comment>
<keyword evidence="7 9" id="KW-0472">Membrane</keyword>
<keyword evidence="5 9" id="KW-0812">Transmembrane</keyword>
<dbReference type="Gene3D" id="3.60.110.10">
    <property type="entry name" value="Carbon-nitrogen hydrolase"/>
    <property type="match status" value="1"/>
</dbReference>